<dbReference type="InterPro" id="IPR016040">
    <property type="entry name" value="NAD(P)-bd_dom"/>
</dbReference>
<dbReference type="GO" id="GO:0032456">
    <property type="term" value="P:endocytic recycling"/>
    <property type="evidence" value="ECO:0007669"/>
    <property type="project" value="TreeGrafter"/>
</dbReference>
<accession>A0A1Z5J948</accession>
<dbReference type="PANTHER" id="PTHR13196">
    <property type="entry name" value="DENN DOMAIN-CONTAINING"/>
    <property type="match status" value="1"/>
</dbReference>
<dbReference type="OrthoDB" id="74314at2759"/>
<dbReference type="PANTHER" id="PTHR13196:SF14">
    <property type="entry name" value="UDENN DOMAIN-CONTAINING PROTEIN"/>
    <property type="match status" value="1"/>
</dbReference>
<comment type="caution">
    <text evidence="4">The sequence shown here is derived from an EMBL/GenBank/DDBJ whole genome shotgun (WGS) entry which is preliminary data.</text>
</comment>
<feature type="region of interest" description="Disordered" evidence="1">
    <location>
        <begin position="1193"/>
        <end position="1216"/>
    </location>
</feature>
<dbReference type="Pfam" id="PF02141">
    <property type="entry name" value="DENN"/>
    <property type="match status" value="1"/>
</dbReference>
<dbReference type="Pfam" id="PF13460">
    <property type="entry name" value="NAD_binding_10"/>
    <property type="match status" value="1"/>
</dbReference>
<organism evidence="4 5">
    <name type="scientific">Fistulifera solaris</name>
    <name type="common">Oleaginous diatom</name>
    <dbReference type="NCBI Taxonomy" id="1519565"/>
    <lineage>
        <taxon>Eukaryota</taxon>
        <taxon>Sar</taxon>
        <taxon>Stramenopiles</taxon>
        <taxon>Ochrophyta</taxon>
        <taxon>Bacillariophyta</taxon>
        <taxon>Bacillariophyceae</taxon>
        <taxon>Bacillariophycidae</taxon>
        <taxon>Naviculales</taxon>
        <taxon>Naviculaceae</taxon>
        <taxon>Fistulifera</taxon>
    </lineage>
</organism>
<reference evidence="4 5" key="1">
    <citation type="journal article" date="2015" name="Plant Cell">
        <title>Oil accumulation by the oleaginous diatom Fistulifera solaris as revealed by the genome and transcriptome.</title>
        <authorList>
            <person name="Tanaka T."/>
            <person name="Maeda Y."/>
            <person name="Veluchamy A."/>
            <person name="Tanaka M."/>
            <person name="Abida H."/>
            <person name="Marechal E."/>
            <person name="Bowler C."/>
            <person name="Muto M."/>
            <person name="Sunaga Y."/>
            <person name="Tanaka M."/>
            <person name="Yoshino T."/>
            <person name="Taniguchi T."/>
            <person name="Fukuda Y."/>
            <person name="Nemoto M."/>
            <person name="Matsumoto M."/>
            <person name="Wong P.S."/>
            <person name="Aburatani S."/>
            <person name="Fujibuchi W."/>
        </authorList>
    </citation>
    <scope>NUCLEOTIDE SEQUENCE [LARGE SCALE GENOMIC DNA]</scope>
    <source>
        <strain evidence="4 5">JPCC DA0580</strain>
    </source>
</reference>
<feature type="domain" description="ENTH" evidence="3">
    <location>
        <begin position="899"/>
        <end position="1030"/>
    </location>
</feature>
<evidence type="ECO:0000256" key="1">
    <source>
        <dbReference type="SAM" id="MobiDB-lite"/>
    </source>
</evidence>
<dbReference type="GO" id="GO:0005085">
    <property type="term" value="F:guanyl-nucleotide exchange factor activity"/>
    <property type="evidence" value="ECO:0007669"/>
    <property type="project" value="InterPro"/>
</dbReference>
<proteinExistence type="predicted"/>
<dbReference type="InterPro" id="IPR001194">
    <property type="entry name" value="cDENN_dom"/>
</dbReference>
<dbReference type="PROSITE" id="PS50211">
    <property type="entry name" value="DENN"/>
    <property type="match status" value="1"/>
</dbReference>
<dbReference type="InParanoid" id="A0A1Z5J948"/>
<dbReference type="GO" id="GO:0005829">
    <property type="term" value="C:cytosol"/>
    <property type="evidence" value="ECO:0007669"/>
    <property type="project" value="TreeGrafter"/>
</dbReference>
<dbReference type="Pfam" id="PF01417">
    <property type="entry name" value="ENTH"/>
    <property type="match status" value="1"/>
</dbReference>
<dbReference type="InterPro" id="IPR036291">
    <property type="entry name" value="NAD(P)-bd_dom_sf"/>
</dbReference>
<dbReference type="Proteomes" id="UP000198406">
    <property type="component" value="Unassembled WGS sequence"/>
</dbReference>
<dbReference type="InterPro" id="IPR040032">
    <property type="entry name" value="DENND1A/B/C"/>
</dbReference>
<keyword evidence="5" id="KW-1185">Reference proteome</keyword>
<dbReference type="SUPFAM" id="SSF48464">
    <property type="entry name" value="ENTH/VHS domain"/>
    <property type="match status" value="1"/>
</dbReference>
<evidence type="ECO:0000313" key="5">
    <source>
        <dbReference type="Proteomes" id="UP000198406"/>
    </source>
</evidence>
<dbReference type="GO" id="GO:1901981">
    <property type="term" value="F:phosphatidylinositol phosphate binding"/>
    <property type="evidence" value="ECO:0007669"/>
    <property type="project" value="TreeGrafter"/>
</dbReference>
<name>A0A1Z5J948_FISSO</name>
<dbReference type="GO" id="GO:0006897">
    <property type="term" value="P:endocytosis"/>
    <property type="evidence" value="ECO:0007669"/>
    <property type="project" value="TreeGrafter"/>
</dbReference>
<dbReference type="Gene3D" id="3.40.50.11500">
    <property type="match status" value="1"/>
</dbReference>
<dbReference type="InterPro" id="IPR008942">
    <property type="entry name" value="ENTH_VHS"/>
</dbReference>
<dbReference type="Gene3D" id="1.25.40.90">
    <property type="match status" value="1"/>
</dbReference>
<dbReference type="InterPro" id="IPR043153">
    <property type="entry name" value="DENN_C"/>
</dbReference>
<dbReference type="Gene3D" id="3.40.50.720">
    <property type="entry name" value="NAD(P)-binding Rossmann-like Domain"/>
    <property type="match status" value="2"/>
</dbReference>
<evidence type="ECO:0000259" key="2">
    <source>
        <dbReference type="PROSITE" id="PS50211"/>
    </source>
</evidence>
<sequence length="1216" mass="133138">MKVLYFVGATGGLGQEMAKGLVTTEGFDEKVALVRSVGEKSERLESLGWRVQQVDFNDTEGLVKAMPNASVVVSSVSGPQLVDTEIKMINAAKAAGASLFVVLDHAEKVGLPTLAVYTGLFSDYIFFFLANLEKMTATLVDSGTGKYSFTKRSDIGFILARALTDPEFANGGELCIQGETVTWREALALVEELKGQKFTFIELTGEEALNQEQELLEKGDLMGSFGLHLLGEPVRGSLGCDTSAEAKSYGVELATLKQTIEATLIDPAAMAAPASPLPLFDLFLDVPHPAASSSCPQPFWVASPIRDDALMEEMRKSIPQVASFAFPEYDQSSAPSTTGASPLNRYDYHAMQNTPFLQFTFSLQLSTGARMHGHVRRYLPPHLVARSRYDVGRRGERALVILTRAAGADSLYASILKSLQAISSHQATMPPYQQAHTEPQKWLLHNLVNHQQHLARIYQTRPPEQQGVPLLATLEGLELGLSVPIFTSVDLNRYLIPTALLIASSSQSSIVANANNSILPLLRCVGVAHALRILSALLSERRVIMVSHSPTRLAACSHAALAMLAQGMLQWQHLYIPVMPPHLWQYLAAPYPYLIGILSPVVSRLDYTDGLGDVLIIHLDTNNMETRGMDANTVNQRIPDLFMTTVKGEFSSPRQMVGQLGSGAPATPSECLAQELVDIVKADKKAMYGESALANMGETAAKATKAVKTTLNKIKNKGKMFLQKKGSSSNQDSNDVEEVEEVEVQLAVTEAPDAKSMAPDYIYVESCHNEAAEEEARISFTIFFLCMFGDVRWYLSVSPGDSAAVLDRNKYLAHKRSAGEGEGTPVWPLLQNFCQTQMLAEFVSRRVEEIRSRQPLNTPDTPLFLQCCYYHRRHQIDFGLLDVRKVCRQLAQSSLSRRSAVVQSNGRRTAMLLTSNKPFEGDYAKAVAQLVEECLECSTILADVMSVLWLRIRDSRGMQWKHGYQALMILRNLLYHGPTAVIAEATDGLDKIRAMKNYENMRGQIVQQVRNAATDVYGLLVDRSRLFNVRRVCAQRRWQLRNNATPRLTRDQRLWFNVPFDTMHAAMHPNARGTIVNIPPIVDPRGAMANTVPSVPAPQVNEDLLGIFDSMTVSQPTVASSNPFDSVTKPDPPEVANQQLYVAQQVSGTAPSGAGLIGTAHAPIQVDTPFQPTIVPVPVAQPSVVANNATTLAHAPSTPPQVPPSVGPGYNPAGIQ</sequence>
<feature type="compositionally biased region" description="Pro residues" evidence="1">
    <location>
        <begin position="1197"/>
        <end position="1206"/>
    </location>
</feature>
<protein>
    <recommendedName>
        <fullName evidence="6">UDENN domain-containing protein</fullName>
    </recommendedName>
</protein>
<feature type="domain" description="UDENN" evidence="2">
    <location>
        <begin position="280"/>
        <end position="855"/>
    </location>
</feature>
<dbReference type="SMART" id="SM00799">
    <property type="entry name" value="DENN"/>
    <property type="match status" value="1"/>
</dbReference>
<dbReference type="PROSITE" id="PS50942">
    <property type="entry name" value="ENTH"/>
    <property type="match status" value="1"/>
</dbReference>
<dbReference type="InterPro" id="IPR013809">
    <property type="entry name" value="ENTH"/>
</dbReference>
<dbReference type="AlphaFoldDB" id="A0A1Z5J948"/>
<dbReference type="EMBL" id="BDSP01000016">
    <property type="protein sequence ID" value="GAX10291.1"/>
    <property type="molecule type" value="Genomic_DNA"/>
</dbReference>
<evidence type="ECO:0008006" key="6">
    <source>
        <dbReference type="Google" id="ProtNLM"/>
    </source>
</evidence>
<evidence type="ECO:0000313" key="4">
    <source>
        <dbReference type="EMBL" id="GAX10291.1"/>
    </source>
</evidence>
<dbReference type="SUPFAM" id="SSF51735">
    <property type="entry name" value="NAD(P)-binding Rossmann-fold domains"/>
    <property type="match status" value="1"/>
</dbReference>
<evidence type="ECO:0000259" key="3">
    <source>
        <dbReference type="PROSITE" id="PS50942"/>
    </source>
</evidence>
<gene>
    <name evidence="4" type="ORF">FisN_3Lh492</name>
</gene>
<dbReference type="InterPro" id="IPR037516">
    <property type="entry name" value="Tripartite_DENN"/>
</dbReference>